<comment type="caution">
    <text evidence="10">The sequence shown here is derived from an EMBL/GenBank/DDBJ whole genome shotgun (WGS) entry which is preliminary data.</text>
</comment>
<feature type="domain" description="ABC transmembrane type-1" evidence="9">
    <location>
        <begin position="58"/>
        <end position="253"/>
    </location>
</feature>
<keyword evidence="4" id="KW-0997">Cell inner membrane</keyword>
<dbReference type="PROSITE" id="PS50928">
    <property type="entry name" value="ABC_TM1"/>
    <property type="match status" value="1"/>
</dbReference>
<feature type="transmembrane region" description="Helical" evidence="8">
    <location>
        <begin position="170"/>
        <end position="192"/>
    </location>
</feature>
<keyword evidence="2 8" id="KW-0813">Transport</keyword>
<dbReference type="RefSeq" id="WP_183453096.1">
    <property type="nucleotide sequence ID" value="NZ_JACHWB010000006.1"/>
</dbReference>
<dbReference type="SUPFAM" id="SSF161098">
    <property type="entry name" value="MetI-like"/>
    <property type="match status" value="1"/>
</dbReference>
<dbReference type="InterPro" id="IPR035906">
    <property type="entry name" value="MetI-like_sf"/>
</dbReference>
<evidence type="ECO:0000313" key="10">
    <source>
        <dbReference type="EMBL" id="MBB3020774.1"/>
    </source>
</evidence>
<keyword evidence="7 8" id="KW-0472">Membrane</keyword>
<organism evidence="10 11">
    <name type="scientific">Microvirga lupini</name>
    <dbReference type="NCBI Taxonomy" id="420324"/>
    <lineage>
        <taxon>Bacteria</taxon>
        <taxon>Pseudomonadati</taxon>
        <taxon>Pseudomonadota</taxon>
        <taxon>Alphaproteobacteria</taxon>
        <taxon>Hyphomicrobiales</taxon>
        <taxon>Methylobacteriaceae</taxon>
        <taxon>Microvirga</taxon>
    </lineage>
</organism>
<keyword evidence="6 8" id="KW-1133">Transmembrane helix</keyword>
<keyword evidence="5 8" id="KW-0812">Transmembrane</keyword>
<evidence type="ECO:0000256" key="7">
    <source>
        <dbReference type="ARBA" id="ARBA00023136"/>
    </source>
</evidence>
<evidence type="ECO:0000256" key="4">
    <source>
        <dbReference type="ARBA" id="ARBA00022519"/>
    </source>
</evidence>
<dbReference type="GO" id="GO:0055085">
    <property type="term" value="P:transmembrane transport"/>
    <property type="evidence" value="ECO:0007669"/>
    <property type="project" value="InterPro"/>
</dbReference>
<feature type="transmembrane region" description="Helical" evidence="8">
    <location>
        <begin position="123"/>
        <end position="149"/>
    </location>
</feature>
<dbReference type="PANTHER" id="PTHR43357:SF4">
    <property type="entry name" value="INNER MEMBRANE ABC TRANSPORTER PERMEASE PROTEIN YDCV"/>
    <property type="match status" value="1"/>
</dbReference>
<protein>
    <submittedName>
        <fullName evidence="10">Putative spermidine/putrescine transport system permease protein</fullName>
    </submittedName>
</protein>
<dbReference type="InterPro" id="IPR000515">
    <property type="entry name" value="MetI-like"/>
</dbReference>
<comment type="subcellular location">
    <subcellularLocation>
        <location evidence="1">Cell inner membrane</location>
        <topology evidence="1">Multi-pass membrane protein</topology>
    </subcellularLocation>
    <subcellularLocation>
        <location evidence="8">Cell membrane</location>
        <topology evidence="8">Multi-pass membrane protein</topology>
    </subcellularLocation>
</comment>
<comment type="similarity">
    <text evidence="8">Belongs to the binding-protein-dependent transport system permease family.</text>
</comment>
<proteinExistence type="inferred from homology"/>
<feature type="transmembrane region" description="Helical" evidence="8">
    <location>
        <begin position="96"/>
        <end position="117"/>
    </location>
</feature>
<keyword evidence="3" id="KW-1003">Cell membrane</keyword>
<evidence type="ECO:0000256" key="3">
    <source>
        <dbReference type="ARBA" id="ARBA00022475"/>
    </source>
</evidence>
<name>A0A7W4VP54_9HYPH</name>
<dbReference type="Gene3D" id="1.10.3720.10">
    <property type="entry name" value="MetI-like"/>
    <property type="match status" value="1"/>
</dbReference>
<keyword evidence="11" id="KW-1185">Reference proteome</keyword>
<feature type="transmembrane region" description="Helical" evidence="8">
    <location>
        <begin position="58"/>
        <end position="84"/>
    </location>
</feature>
<evidence type="ECO:0000313" key="11">
    <source>
        <dbReference type="Proteomes" id="UP000532010"/>
    </source>
</evidence>
<feature type="transmembrane region" description="Helical" evidence="8">
    <location>
        <begin position="227"/>
        <end position="249"/>
    </location>
</feature>
<dbReference type="AlphaFoldDB" id="A0A7W4VP54"/>
<evidence type="ECO:0000259" key="9">
    <source>
        <dbReference type="PROSITE" id="PS50928"/>
    </source>
</evidence>
<sequence>MMLVRFAAILIAVFLAAPLLVVVPMSFSTAPSLQFPPPALWLGYYERFFSDPNWTGPLLNSILIGAATAGLTMVVAVPAAFALVRYRFPGRSMFNLLLMTPLIVPHIVMALGYYVYFGELRLLQSYLGVILAHTCFSIPVAMLIITAALKGFDLSLERAAMSLGAPPLTVFRLVTMPILAPAFVIAGLFAFIHSFDETVVALFISGRDVATLPRQMFNSFRMEADPVISVASSLLLAAALVGVMVPTAVNSVRRALNTRPSTIAS</sequence>
<dbReference type="PANTHER" id="PTHR43357">
    <property type="entry name" value="INNER MEMBRANE ABC TRANSPORTER PERMEASE PROTEIN YDCV"/>
    <property type="match status" value="1"/>
</dbReference>
<dbReference type="EMBL" id="JACHWB010000006">
    <property type="protein sequence ID" value="MBB3020774.1"/>
    <property type="molecule type" value="Genomic_DNA"/>
</dbReference>
<evidence type="ECO:0000256" key="1">
    <source>
        <dbReference type="ARBA" id="ARBA00004429"/>
    </source>
</evidence>
<dbReference type="Proteomes" id="UP000532010">
    <property type="component" value="Unassembled WGS sequence"/>
</dbReference>
<dbReference type="Pfam" id="PF00528">
    <property type="entry name" value="BPD_transp_1"/>
    <property type="match status" value="1"/>
</dbReference>
<gene>
    <name evidence="10" type="ORF">FHR70_003862</name>
</gene>
<accession>A0A7W4VP54</accession>
<evidence type="ECO:0000256" key="6">
    <source>
        <dbReference type="ARBA" id="ARBA00022989"/>
    </source>
</evidence>
<dbReference type="GO" id="GO:0005886">
    <property type="term" value="C:plasma membrane"/>
    <property type="evidence" value="ECO:0007669"/>
    <property type="project" value="UniProtKB-SubCell"/>
</dbReference>
<dbReference type="CDD" id="cd06261">
    <property type="entry name" value="TM_PBP2"/>
    <property type="match status" value="1"/>
</dbReference>
<evidence type="ECO:0000256" key="8">
    <source>
        <dbReference type="RuleBase" id="RU363032"/>
    </source>
</evidence>
<evidence type="ECO:0000256" key="5">
    <source>
        <dbReference type="ARBA" id="ARBA00022692"/>
    </source>
</evidence>
<evidence type="ECO:0000256" key="2">
    <source>
        <dbReference type="ARBA" id="ARBA00022448"/>
    </source>
</evidence>
<reference evidence="10 11" key="1">
    <citation type="submission" date="2020-08" db="EMBL/GenBank/DDBJ databases">
        <title>The Agave Microbiome: Exploring the role of microbial communities in plant adaptations to desert environments.</title>
        <authorList>
            <person name="Partida-Martinez L.P."/>
        </authorList>
    </citation>
    <scope>NUCLEOTIDE SEQUENCE [LARGE SCALE GENOMIC DNA]</scope>
    <source>
        <strain evidence="10 11">AT3.9</strain>
    </source>
</reference>